<comment type="subcellular location">
    <subcellularLocation>
        <location evidence="2">Cell membrane</location>
    </subcellularLocation>
</comment>
<dbReference type="PROSITE" id="PS50110">
    <property type="entry name" value="RESPONSE_REGULATORY"/>
    <property type="match status" value="2"/>
</dbReference>
<keyword evidence="6" id="KW-0808">Transferase</keyword>
<evidence type="ECO:0000313" key="14">
    <source>
        <dbReference type="Proteomes" id="UP000309454"/>
    </source>
</evidence>
<dbReference type="PANTHER" id="PTHR45339:SF1">
    <property type="entry name" value="HYBRID SIGNAL TRANSDUCTION HISTIDINE KINASE J"/>
    <property type="match status" value="1"/>
</dbReference>
<dbReference type="InterPro" id="IPR003661">
    <property type="entry name" value="HisK_dim/P_dom"/>
</dbReference>
<dbReference type="Pfam" id="PF00072">
    <property type="entry name" value="Response_reg"/>
    <property type="match status" value="2"/>
</dbReference>
<dbReference type="InterPro" id="IPR001789">
    <property type="entry name" value="Sig_transdc_resp-reg_receiver"/>
</dbReference>
<dbReference type="EMBL" id="SSTM01000002">
    <property type="protein sequence ID" value="TJW11330.1"/>
    <property type="molecule type" value="Genomic_DNA"/>
</dbReference>
<evidence type="ECO:0000313" key="13">
    <source>
        <dbReference type="EMBL" id="TJW11330.1"/>
    </source>
</evidence>
<dbReference type="InterPro" id="IPR036890">
    <property type="entry name" value="HATPase_C_sf"/>
</dbReference>
<dbReference type="SUPFAM" id="SSF55874">
    <property type="entry name" value="ATPase domain of HSP90 chaperone/DNA topoisomerase II/histidine kinase"/>
    <property type="match status" value="1"/>
</dbReference>
<comment type="catalytic activity">
    <reaction evidence="1">
        <text>ATP + protein L-histidine = ADP + protein N-phospho-L-histidine.</text>
        <dbReference type="EC" id="2.7.13.3"/>
    </reaction>
</comment>
<dbReference type="PANTHER" id="PTHR45339">
    <property type="entry name" value="HYBRID SIGNAL TRANSDUCTION HISTIDINE KINASE J"/>
    <property type="match status" value="1"/>
</dbReference>
<dbReference type="OrthoDB" id="3170569at2"/>
<feature type="domain" description="Response regulatory" evidence="12">
    <location>
        <begin position="619"/>
        <end position="741"/>
    </location>
</feature>
<evidence type="ECO:0000259" key="11">
    <source>
        <dbReference type="PROSITE" id="PS50109"/>
    </source>
</evidence>
<keyword evidence="10" id="KW-0812">Transmembrane</keyword>
<dbReference type="InterPro" id="IPR003594">
    <property type="entry name" value="HATPase_dom"/>
</dbReference>
<dbReference type="CDD" id="cd17546">
    <property type="entry name" value="REC_hyHK_CKI1_RcsC-like"/>
    <property type="match status" value="2"/>
</dbReference>
<dbReference type="SUPFAM" id="SSF47384">
    <property type="entry name" value="Homodimeric domain of signal transducing histidine kinase"/>
    <property type="match status" value="1"/>
</dbReference>
<gene>
    <name evidence="13" type="ORF">E5982_03740</name>
</gene>
<dbReference type="SMART" id="SM00387">
    <property type="entry name" value="HATPase_c"/>
    <property type="match status" value="1"/>
</dbReference>
<dbReference type="AlphaFoldDB" id="A0A4T9T8F9"/>
<dbReference type="GO" id="GO:0000155">
    <property type="term" value="F:phosphorelay sensor kinase activity"/>
    <property type="evidence" value="ECO:0007669"/>
    <property type="project" value="InterPro"/>
</dbReference>
<keyword evidence="6" id="KW-0418">Kinase</keyword>
<feature type="transmembrane region" description="Helical" evidence="10">
    <location>
        <begin position="182"/>
        <end position="202"/>
    </location>
</feature>
<dbReference type="Pfam" id="PF02518">
    <property type="entry name" value="HATPase_c"/>
    <property type="match status" value="1"/>
</dbReference>
<evidence type="ECO:0000256" key="10">
    <source>
        <dbReference type="SAM" id="Phobius"/>
    </source>
</evidence>
<feature type="modified residue" description="4-aspartylphosphate" evidence="9">
    <location>
        <position position="671"/>
    </location>
</feature>
<evidence type="ECO:0000256" key="6">
    <source>
        <dbReference type="ARBA" id="ARBA00022777"/>
    </source>
</evidence>
<proteinExistence type="inferred from homology"/>
<name>A0A4T9T8F9_9ACTN</name>
<evidence type="ECO:0000256" key="8">
    <source>
        <dbReference type="ARBA" id="ARBA00074306"/>
    </source>
</evidence>
<dbReference type="EC" id="2.7.13.3" evidence="4"/>
<evidence type="ECO:0000259" key="12">
    <source>
        <dbReference type="PROSITE" id="PS50110"/>
    </source>
</evidence>
<evidence type="ECO:0000256" key="1">
    <source>
        <dbReference type="ARBA" id="ARBA00000085"/>
    </source>
</evidence>
<dbReference type="CDD" id="cd16922">
    <property type="entry name" value="HATPase_EvgS-ArcB-TorS-like"/>
    <property type="match status" value="1"/>
</dbReference>
<dbReference type="InterPro" id="IPR011006">
    <property type="entry name" value="CheY-like_superfamily"/>
</dbReference>
<dbReference type="SUPFAM" id="SSF52172">
    <property type="entry name" value="CheY-like"/>
    <property type="match status" value="2"/>
</dbReference>
<keyword evidence="5 9" id="KW-0597">Phosphoprotein</keyword>
<feature type="domain" description="Histidine kinase" evidence="11">
    <location>
        <begin position="237"/>
        <end position="461"/>
    </location>
</feature>
<dbReference type="PROSITE" id="PS50109">
    <property type="entry name" value="HIS_KIN"/>
    <property type="match status" value="1"/>
</dbReference>
<sequence>MRRLPAVAAAVVVALMVAFFGITLNNTMATTAQMDAIRAGAYPVSVAAGRVETQLVQMRTLSSRVIYVRTASAIDGIENSYEEIDAELSCNIQLLAEEQARTGIEGNSIQGDYQRLLEAQAELIAFCRDPEVTNAEVERFVTRSIEPIVSQLLHTNAVIMDNSTYAVEQLYVEGAARGEQTVTWAVVLMVAVLLSLALYLYLFHRRWVLQQQLQHNVEEALELAQNASDAKSQFLSNMSHDIRTPMNAIVGLTTIAGSHVDDPERMRECLGRISTSSKHLLCLINDVLDMSKIESGKIVLNEERFSFPEMVSELVTIVQPQAKSKDQQLEIVIGNVSQETVMGDSMRLNQALLNILGNAVKYTPEGGTIRFTISEGSAADDAMRIYRFTVADNGIGMSADFVRHMFDPFEREETAAVKATEGTGLGMAITKNVVEMMGGTIEVESAPGEGSTFRVAVPLRPVPDGEGDADFSAMAGMRVLVVDDDPDVLTGAVEMLVAEGLRGEAASGGRQAVSMVAEAHAAGDDYRAIVVDWVMADMDGVETVRQVRRKTAPTVPIILLSAYDWAEVEDEARAAGVTEFLSKPLFRSQLCRVLSRCCGFGQPPAHGQRREERRQLQGRVLLVEDNELNSDIACELIRQTGAQVETAANGAEAVDMVAQAPDGYYDLVFMDMRMPVMGGLEAARAICDQACQEGRKRPSIVAMTANAFASDRNQALAAGMDGFMTKPIDVRELERTLGRYLKK</sequence>
<evidence type="ECO:0000256" key="4">
    <source>
        <dbReference type="ARBA" id="ARBA00012438"/>
    </source>
</evidence>
<dbReference type="InterPro" id="IPR004358">
    <property type="entry name" value="Sig_transdc_His_kin-like_C"/>
</dbReference>
<evidence type="ECO:0000256" key="2">
    <source>
        <dbReference type="ARBA" id="ARBA00004236"/>
    </source>
</evidence>
<dbReference type="Proteomes" id="UP000309454">
    <property type="component" value="Unassembled WGS sequence"/>
</dbReference>
<dbReference type="PRINTS" id="PR00344">
    <property type="entry name" value="BCTRLSENSOR"/>
</dbReference>
<dbReference type="SMART" id="SM00448">
    <property type="entry name" value="REC"/>
    <property type="match status" value="2"/>
</dbReference>
<dbReference type="Gene3D" id="1.10.287.130">
    <property type="match status" value="1"/>
</dbReference>
<dbReference type="InterPro" id="IPR005467">
    <property type="entry name" value="His_kinase_dom"/>
</dbReference>
<keyword evidence="7" id="KW-0902">Two-component regulatory system</keyword>
<comment type="caution">
    <text evidence="13">The sequence shown here is derived from an EMBL/GenBank/DDBJ whole genome shotgun (WGS) entry which is preliminary data.</text>
</comment>
<feature type="modified residue" description="4-aspartylphosphate" evidence="9">
    <location>
        <position position="532"/>
    </location>
</feature>
<keyword evidence="14" id="KW-1185">Reference proteome</keyword>
<evidence type="ECO:0000256" key="7">
    <source>
        <dbReference type="ARBA" id="ARBA00023012"/>
    </source>
</evidence>
<organism evidence="13 14">
    <name type="scientific">Parvibacter caecicola</name>
    <dbReference type="NCBI Taxonomy" id="747645"/>
    <lineage>
        <taxon>Bacteria</taxon>
        <taxon>Bacillati</taxon>
        <taxon>Actinomycetota</taxon>
        <taxon>Coriobacteriia</taxon>
        <taxon>Coriobacteriales</taxon>
        <taxon>Coriobacteriaceae</taxon>
        <taxon>Parvibacter</taxon>
    </lineage>
</organism>
<protein>
    <recommendedName>
        <fullName evidence="8">Circadian input-output histidine kinase CikA</fullName>
        <ecNumber evidence="4">2.7.13.3</ecNumber>
    </recommendedName>
</protein>
<comment type="similarity">
    <text evidence="3">In the N-terminal section; belongs to the phytochrome family.</text>
</comment>
<dbReference type="InterPro" id="IPR036097">
    <property type="entry name" value="HisK_dim/P_sf"/>
</dbReference>
<feature type="domain" description="Response regulatory" evidence="12">
    <location>
        <begin position="478"/>
        <end position="598"/>
    </location>
</feature>
<dbReference type="Gene3D" id="3.40.50.2300">
    <property type="match status" value="2"/>
</dbReference>
<dbReference type="CDD" id="cd00082">
    <property type="entry name" value="HisKA"/>
    <property type="match status" value="1"/>
</dbReference>
<evidence type="ECO:0000256" key="9">
    <source>
        <dbReference type="PROSITE-ProRule" id="PRU00169"/>
    </source>
</evidence>
<dbReference type="Pfam" id="PF00512">
    <property type="entry name" value="HisKA"/>
    <property type="match status" value="1"/>
</dbReference>
<dbReference type="SMART" id="SM00388">
    <property type="entry name" value="HisKA"/>
    <property type="match status" value="1"/>
</dbReference>
<evidence type="ECO:0000256" key="5">
    <source>
        <dbReference type="ARBA" id="ARBA00022553"/>
    </source>
</evidence>
<dbReference type="GO" id="GO:0005886">
    <property type="term" value="C:plasma membrane"/>
    <property type="evidence" value="ECO:0007669"/>
    <property type="project" value="UniProtKB-SubCell"/>
</dbReference>
<evidence type="ECO:0000256" key="3">
    <source>
        <dbReference type="ARBA" id="ARBA00006402"/>
    </source>
</evidence>
<accession>A0A4T9T8F9</accession>
<keyword evidence="10" id="KW-1133">Transmembrane helix</keyword>
<dbReference type="Gene3D" id="3.30.565.10">
    <property type="entry name" value="Histidine kinase-like ATPase, C-terminal domain"/>
    <property type="match status" value="1"/>
</dbReference>
<dbReference type="RefSeq" id="WP_136845495.1">
    <property type="nucleotide sequence ID" value="NZ_SSTM01000002.1"/>
</dbReference>
<keyword evidence="10" id="KW-0472">Membrane</keyword>
<dbReference type="FunFam" id="3.30.565.10:FF:000010">
    <property type="entry name" value="Sensor histidine kinase RcsC"/>
    <property type="match status" value="1"/>
</dbReference>
<reference evidence="13 14" key="1">
    <citation type="submission" date="2019-04" db="EMBL/GenBank/DDBJ databases">
        <title>Microbes associate with the intestines of laboratory mice.</title>
        <authorList>
            <person name="Navarre W."/>
            <person name="Wong E."/>
            <person name="Huang K.C."/>
            <person name="Tropini C."/>
            <person name="Ng K."/>
            <person name="Yu B."/>
        </authorList>
    </citation>
    <scope>NUCLEOTIDE SEQUENCE [LARGE SCALE GENOMIC DNA]</scope>
    <source>
        <strain evidence="13 14">NM48_B13</strain>
    </source>
</reference>